<sequence length="696" mass="77866">MTFVPSNNFMNVTWAGAAHGDEGQYVLGDVFQKNLVDKTTDEEKEMSRKTMHYWMNFMKTGDPNTAGEEDNWSVPHWPKFTKENQIFKDLSPDMSNIYFKQRECYFMEEVLPPLKDALTTMPTVTLKDGTVLKGVNEEVNNDLLPVHSEIESFYGIPYAEPPVGPLRFKPPLPKEPLDSPFEAVKVGRSCMQPDPETHGLRLTNEELSEDCLFLDVIVPKSKPEKAHVFVSIHGGGFTIGAGQMALGNFLTFAAYSNSIVVAFNYRLGPLGFLTTDDELIPGNLGLLDQQLALKWINENIEAFGGDPTKVSIGGVSAGSASVAFHTLSPGSKGLFQNAIMQSGSPFDEWVTYRQGEEARTEVRTLAKLLECSPEDIEEDAKLLQCLMEAPAEAFIENIAKVGQELGPPYILPPGPNVDGVFLPNDALSIMEEGGLNGENYIVGTNGEEGTLFLLMFFEDKEVTPVINSTFLPTALGSFIGDVPDPIVVELIKTIYTIDPKDLVDEKRDDFFHEAVQYLGDLFFVCGSSKYGRLASQTKSVYRYTMTFVPSNNFMNVTWAGAAHGDEGQYVLGEVFQKSLVDKTTDEEKEMSRKTMHYWMNFMKTGDPNTAGEGDNWSVPDWPKFTKENQIFKDLTPDMSNIYFKQRECYFMEEVLPPLKDALKELRKLKTSDDEKSKWTEEGQCEGEACHPEKKEP</sequence>
<dbReference type="Proteomes" id="UP001152320">
    <property type="component" value="Chromosome 12"/>
</dbReference>
<comment type="caution">
    <text evidence="7">The sequence shown here is derived from an EMBL/GenBank/DDBJ whole genome shotgun (WGS) entry which is preliminary data.</text>
</comment>
<keyword evidence="8" id="KW-1185">Reference proteome</keyword>
<feature type="compositionally biased region" description="Basic and acidic residues" evidence="5">
    <location>
        <begin position="669"/>
        <end position="680"/>
    </location>
</feature>
<protein>
    <recommendedName>
        <fullName evidence="4">Carboxylic ester hydrolase</fullName>
        <ecNumber evidence="4">3.1.1.-</ecNumber>
    </recommendedName>
</protein>
<dbReference type="EMBL" id="JAIZAY010000012">
    <property type="protein sequence ID" value="KAJ8032058.1"/>
    <property type="molecule type" value="Genomic_DNA"/>
</dbReference>
<evidence type="ECO:0000256" key="1">
    <source>
        <dbReference type="ARBA" id="ARBA00005964"/>
    </source>
</evidence>
<proteinExistence type="inferred from homology"/>
<reference evidence="7" key="1">
    <citation type="submission" date="2021-10" db="EMBL/GenBank/DDBJ databases">
        <title>Tropical sea cucumber genome reveals ecological adaptation and Cuvierian tubules defense mechanism.</title>
        <authorList>
            <person name="Chen T."/>
        </authorList>
    </citation>
    <scope>NUCLEOTIDE SEQUENCE</scope>
    <source>
        <strain evidence="7">Nanhai2018</strain>
        <tissue evidence="7">Muscle</tissue>
    </source>
</reference>
<dbReference type="SUPFAM" id="SSF53474">
    <property type="entry name" value="alpha/beta-Hydrolases"/>
    <property type="match status" value="2"/>
</dbReference>
<evidence type="ECO:0000256" key="3">
    <source>
        <dbReference type="ARBA" id="ARBA00022801"/>
    </source>
</evidence>
<evidence type="ECO:0000256" key="5">
    <source>
        <dbReference type="SAM" id="MobiDB-lite"/>
    </source>
</evidence>
<dbReference type="InterPro" id="IPR029058">
    <property type="entry name" value="AB_hydrolase_fold"/>
</dbReference>
<dbReference type="EC" id="3.1.1.-" evidence="4"/>
<dbReference type="GO" id="GO:0005886">
    <property type="term" value="C:plasma membrane"/>
    <property type="evidence" value="ECO:0007669"/>
    <property type="project" value="TreeGrafter"/>
</dbReference>
<gene>
    <name evidence="7" type="ORF">HOLleu_25472</name>
</gene>
<evidence type="ECO:0000259" key="6">
    <source>
        <dbReference type="Pfam" id="PF00135"/>
    </source>
</evidence>
<dbReference type="PANTHER" id="PTHR43918">
    <property type="entry name" value="ACETYLCHOLINESTERASE"/>
    <property type="match status" value="1"/>
</dbReference>
<dbReference type="InterPro" id="IPR019826">
    <property type="entry name" value="Carboxylesterase_B_AS"/>
</dbReference>
<feature type="domain" description="Carboxylesterase type B" evidence="6">
    <location>
        <begin position="122"/>
        <end position="648"/>
    </location>
</feature>
<accession>A0A9Q1BS03</accession>
<dbReference type="GO" id="GO:0006581">
    <property type="term" value="P:acetylcholine catabolic process"/>
    <property type="evidence" value="ECO:0007669"/>
    <property type="project" value="TreeGrafter"/>
</dbReference>
<dbReference type="PANTHER" id="PTHR43918:SF4">
    <property type="entry name" value="CARBOXYLIC ESTER HYDROLASE"/>
    <property type="match status" value="1"/>
</dbReference>
<evidence type="ECO:0000313" key="7">
    <source>
        <dbReference type="EMBL" id="KAJ8032058.1"/>
    </source>
</evidence>
<keyword evidence="3 4" id="KW-0378">Hydrolase</keyword>
<evidence type="ECO:0000256" key="2">
    <source>
        <dbReference type="ARBA" id="ARBA00022487"/>
    </source>
</evidence>
<evidence type="ECO:0000256" key="4">
    <source>
        <dbReference type="RuleBase" id="RU361235"/>
    </source>
</evidence>
<keyword evidence="2" id="KW-0719">Serine esterase</keyword>
<feature type="domain" description="Carboxylesterase type B" evidence="6">
    <location>
        <begin position="13"/>
        <end position="104"/>
    </location>
</feature>
<dbReference type="Gene3D" id="3.40.50.1820">
    <property type="entry name" value="alpha/beta hydrolase"/>
    <property type="match status" value="2"/>
</dbReference>
<dbReference type="GO" id="GO:0019695">
    <property type="term" value="P:choline metabolic process"/>
    <property type="evidence" value="ECO:0007669"/>
    <property type="project" value="TreeGrafter"/>
</dbReference>
<dbReference type="GO" id="GO:0005615">
    <property type="term" value="C:extracellular space"/>
    <property type="evidence" value="ECO:0007669"/>
    <property type="project" value="TreeGrafter"/>
</dbReference>
<name>A0A9Q1BS03_HOLLE</name>
<dbReference type="OrthoDB" id="6846267at2759"/>
<dbReference type="InterPro" id="IPR019819">
    <property type="entry name" value="Carboxylesterase_B_CS"/>
</dbReference>
<dbReference type="InterPro" id="IPR050654">
    <property type="entry name" value="AChE-related_enzymes"/>
</dbReference>
<dbReference type="Pfam" id="PF00135">
    <property type="entry name" value="COesterase"/>
    <property type="match status" value="2"/>
</dbReference>
<feature type="region of interest" description="Disordered" evidence="5">
    <location>
        <begin position="669"/>
        <end position="696"/>
    </location>
</feature>
<dbReference type="GO" id="GO:0003990">
    <property type="term" value="F:acetylcholinesterase activity"/>
    <property type="evidence" value="ECO:0007669"/>
    <property type="project" value="TreeGrafter"/>
</dbReference>
<organism evidence="7 8">
    <name type="scientific">Holothuria leucospilota</name>
    <name type="common">Black long sea cucumber</name>
    <name type="synonym">Mertensiothuria leucospilota</name>
    <dbReference type="NCBI Taxonomy" id="206669"/>
    <lineage>
        <taxon>Eukaryota</taxon>
        <taxon>Metazoa</taxon>
        <taxon>Echinodermata</taxon>
        <taxon>Eleutherozoa</taxon>
        <taxon>Echinozoa</taxon>
        <taxon>Holothuroidea</taxon>
        <taxon>Aspidochirotacea</taxon>
        <taxon>Aspidochirotida</taxon>
        <taxon>Holothuriidae</taxon>
        <taxon>Holothuria</taxon>
    </lineage>
</organism>
<evidence type="ECO:0000313" key="8">
    <source>
        <dbReference type="Proteomes" id="UP001152320"/>
    </source>
</evidence>
<dbReference type="AlphaFoldDB" id="A0A9Q1BS03"/>
<dbReference type="PROSITE" id="PS00122">
    <property type="entry name" value="CARBOXYLESTERASE_B_1"/>
    <property type="match status" value="1"/>
</dbReference>
<dbReference type="PROSITE" id="PS00941">
    <property type="entry name" value="CARBOXYLESTERASE_B_2"/>
    <property type="match status" value="1"/>
</dbReference>
<feature type="compositionally biased region" description="Basic and acidic residues" evidence="5">
    <location>
        <begin position="687"/>
        <end position="696"/>
    </location>
</feature>
<dbReference type="InterPro" id="IPR002018">
    <property type="entry name" value="CarbesteraseB"/>
</dbReference>
<comment type="similarity">
    <text evidence="1 4">Belongs to the type-B carboxylesterase/lipase family.</text>
</comment>